<keyword evidence="2" id="KW-1185">Reference proteome</keyword>
<proteinExistence type="predicted"/>
<evidence type="ECO:0000313" key="2">
    <source>
        <dbReference type="Proteomes" id="UP001605036"/>
    </source>
</evidence>
<evidence type="ECO:0000313" key="1">
    <source>
        <dbReference type="EMBL" id="KAL2634462.1"/>
    </source>
</evidence>
<gene>
    <name evidence="1" type="ORF">R1flu_005941</name>
</gene>
<reference evidence="1 2" key="1">
    <citation type="submission" date="2024-09" db="EMBL/GenBank/DDBJ databases">
        <title>Chromosome-scale assembly of Riccia fluitans.</title>
        <authorList>
            <person name="Paukszto L."/>
            <person name="Sawicki J."/>
            <person name="Karawczyk K."/>
            <person name="Piernik-Szablinska J."/>
            <person name="Szczecinska M."/>
            <person name="Mazdziarz M."/>
        </authorList>
    </citation>
    <scope>NUCLEOTIDE SEQUENCE [LARGE SCALE GENOMIC DNA]</scope>
    <source>
        <strain evidence="1">Rf_01</strain>
        <tissue evidence="1">Aerial parts of the thallus</tissue>
    </source>
</reference>
<dbReference type="AlphaFoldDB" id="A0ABD1YYL6"/>
<name>A0ABD1YYL6_9MARC</name>
<dbReference type="Proteomes" id="UP001605036">
    <property type="component" value="Unassembled WGS sequence"/>
</dbReference>
<protein>
    <submittedName>
        <fullName evidence="1">Uncharacterized protein</fullName>
    </submittedName>
</protein>
<sequence>MQGITVEEAGSFSGLTTRKTIASPGTDGLGSSLKLALWRMAASTTDNLVSSRIGQKAREVGVGSVVGAS</sequence>
<organism evidence="1 2">
    <name type="scientific">Riccia fluitans</name>
    <dbReference type="NCBI Taxonomy" id="41844"/>
    <lineage>
        <taxon>Eukaryota</taxon>
        <taxon>Viridiplantae</taxon>
        <taxon>Streptophyta</taxon>
        <taxon>Embryophyta</taxon>
        <taxon>Marchantiophyta</taxon>
        <taxon>Marchantiopsida</taxon>
        <taxon>Marchantiidae</taxon>
        <taxon>Marchantiales</taxon>
        <taxon>Ricciaceae</taxon>
        <taxon>Riccia</taxon>
    </lineage>
</organism>
<comment type="caution">
    <text evidence="1">The sequence shown here is derived from an EMBL/GenBank/DDBJ whole genome shotgun (WGS) entry which is preliminary data.</text>
</comment>
<accession>A0ABD1YYL6</accession>
<dbReference type="EMBL" id="JBHFFA010000003">
    <property type="protein sequence ID" value="KAL2634462.1"/>
    <property type="molecule type" value="Genomic_DNA"/>
</dbReference>